<feature type="transmembrane region" description="Helical" evidence="7">
    <location>
        <begin position="184"/>
        <end position="206"/>
    </location>
</feature>
<organism evidence="8 9">
    <name type="scientific">Populus alba x Populus x berolinensis</name>
    <dbReference type="NCBI Taxonomy" id="444605"/>
    <lineage>
        <taxon>Eukaryota</taxon>
        <taxon>Viridiplantae</taxon>
        <taxon>Streptophyta</taxon>
        <taxon>Embryophyta</taxon>
        <taxon>Tracheophyta</taxon>
        <taxon>Spermatophyta</taxon>
        <taxon>Magnoliopsida</taxon>
        <taxon>eudicotyledons</taxon>
        <taxon>Gunneridae</taxon>
        <taxon>Pentapetalae</taxon>
        <taxon>rosids</taxon>
        <taxon>fabids</taxon>
        <taxon>Malpighiales</taxon>
        <taxon>Salicaceae</taxon>
        <taxon>Saliceae</taxon>
        <taxon>Populus</taxon>
    </lineage>
</organism>
<reference evidence="8 9" key="1">
    <citation type="journal article" date="2023" name="Mol. Ecol. Resour.">
        <title>Chromosome-level genome assembly of a triploid poplar Populus alba 'Berolinensis'.</title>
        <authorList>
            <person name="Chen S."/>
            <person name="Yu Y."/>
            <person name="Wang X."/>
            <person name="Wang S."/>
            <person name="Zhang T."/>
            <person name="Zhou Y."/>
            <person name="He R."/>
            <person name="Meng N."/>
            <person name="Wang Y."/>
            <person name="Liu W."/>
            <person name="Liu Z."/>
            <person name="Liu J."/>
            <person name="Guo Q."/>
            <person name="Huang H."/>
            <person name="Sederoff R.R."/>
            <person name="Wang G."/>
            <person name="Qu G."/>
            <person name="Chen S."/>
        </authorList>
    </citation>
    <scope>NUCLEOTIDE SEQUENCE [LARGE SCALE GENOMIC DNA]</scope>
    <source>
        <strain evidence="8">SC-2020</strain>
    </source>
</reference>
<dbReference type="AlphaFoldDB" id="A0AAD6WE00"/>
<dbReference type="GO" id="GO:0005886">
    <property type="term" value="C:plasma membrane"/>
    <property type="evidence" value="ECO:0007669"/>
    <property type="project" value="TreeGrafter"/>
</dbReference>
<dbReference type="GO" id="GO:0048316">
    <property type="term" value="P:seed development"/>
    <property type="evidence" value="ECO:0007669"/>
    <property type="project" value="TreeGrafter"/>
</dbReference>
<evidence type="ECO:0000256" key="1">
    <source>
        <dbReference type="ARBA" id="ARBA00004141"/>
    </source>
</evidence>
<sequence length="322" mass="36802">MRAVRGGPMCPITYSDNIIPLKNWLATTRKECVEEEPKLVENEEIEREEMELVPQDESEGSRTYGQSRSQIRGIIETNSMVNEVLFNQLLMGFFPSGFLLGKMDIVDSQKFPTFGIDAMRHFGWSWEWIVPYIVNLSLLIGAVLSYGEYCGHLYVNLRENAVHYKKKLFDEQKQNYILPRRDYLHFWIGIVGYVIVLLSQIIAVPIMFTQISWFYVRLYYVLAPSLAFCYAYGAGLTVILPCEYNYGKADLFVLDWKFPGGKWCGLDSNCWMDFKTEHLTVTSPSSLVFRTTVIGTAPIGLRGGSRNRPIIGVAGFSALPQY</sequence>
<dbReference type="EMBL" id="JAQIZT010000001">
    <property type="protein sequence ID" value="KAJ7009245.1"/>
    <property type="molecule type" value="Genomic_DNA"/>
</dbReference>
<evidence type="ECO:0000256" key="3">
    <source>
        <dbReference type="ARBA" id="ARBA00022448"/>
    </source>
</evidence>
<dbReference type="GO" id="GO:0010039">
    <property type="term" value="P:response to iron ion"/>
    <property type="evidence" value="ECO:0007669"/>
    <property type="project" value="TreeGrafter"/>
</dbReference>
<evidence type="ECO:0000256" key="7">
    <source>
        <dbReference type="SAM" id="Phobius"/>
    </source>
</evidence>
<proteinExistence type="inferred from homology"/>
<evidence type="ECO:0000313" key="8">
    <source>
        <dbReference type="EMBL" id="KAJ7009245.1"/>
    </source>
</evidence>
<evidence type="ECO:0000256" key="6">
    <source>
        <dbReference type="ARBA" id="ARBA00023136"/>
    </source>
</evidence>
<dbReference type="GO" id="GO:0051980">
    <property type="term" value="F:iron-nicotianamine transmembrane transporter activity"/>
    <property type="evidence" value="ECO:0007669"/>
    <property type="project" value="TreeGrafter"/>
</dbReference>
<dbReference type="Proteomes" id="UP001164929">
    <property type="component" value="Chromosome 1"/>
</dbReference>
<keyword evidence="3" id="KW-0813">Transport</keyword>
<comment type="similarity">
    <text evidence="2">Belongs to the YSL (TC 2.A.67.2) family.</text>
</comment>
<dbReference type="Pfam" id="PF03169">
    <property type="entry name" value="OPT"/>
    <property type="match status" value="1"/>
</dbReference>
<evidence type="ECO:0000256" key="4">
    <source>
        <dbReference type="ARBA" id="ARBA00022692"/>
    </source>
</evidence>
<dbReference type="PANTHER" id="PTHR31645:SF11">
    <property type="entry name" value="METAL-NICOTIANAMINE TRANSPORTER YSL1"/>
    <property type="match status" value="1"/>
</dbReference>
<feature type="transmembrane region" description="Helical" evidence="7">
    <location>
        <begin position="218"/>
        <end position="240"/>
    </location>
</feature>
<keyword evidence="5 7" id="KW-1133">Transmembrane helix</keyword>
<accession>A0AAD6WE00</accession>
<keyword evidence="9" id="KW-1185">Reference proteome</keyword>
<dbReference type="InterPro" id="IPR004813">
    <property type="entry name" value="OPT"/>
</dbReference>
<keyword evidence="6 7" id="KW-0472">Membrane</keyword>
<comment type="caution">
    <text evidence="8">The sequence shown here is derived from an EMBL/GenBank/DDBJ whole genome shotgun (WGS) entry which is preliminary data.</text>
</comment>
<protein>
    <submittedName>
        <fullName evidence="8">Uncharacterized protein</fullName>
    </submittedName>
</protein>
<dbReference type="InterPro" id="IPR045035">
    <property type="entry name" value="YSL-like"/>
</dbReference>
<keyword evidence="4 7" id="KW-0812">Transmembrane</keyword>
<dbReference type="PANTHER" id="PTHR31645">
    <property type="entry name" value="OLIGOPEPTIDE TRANSPORTER YGL114W-RELATED"/>
    <property type="match status" value="1"/>
</dbReference>
<evidence type="ECO:0000256" key="5">
    <source>
        <dbReference type="ARBA" id="ARBA00022989"/>
    </source>
</evidence>
<gene>
    <name evidence="8" type="ORF">NC653_000027</name>
</gene>
<dbReference type="GO" id="GO:0035673">
    <property type="term" value="F:oligopeptide transmembrane transporter activity"/>
    <property type="evidence" value="ECO:0007669"/>
    <property type="project" value="InterPro"/>
</dbReference>
<comment type="subcellular location">
    <subcellularLocation>
        <location evidence="1">Membrane</location>
        <topology evidence="1">Multi-pass membrane protein</topology>
    </subcellularLocation>
</comment>
<name>A0AAD6WE00_9ROSI</name>
<feature type="transmembrane region" description="Helical" evidence="7">
    <location>
        <begin position="129"/>
        <end position="147"/>
    </location>
</feature>
<evidence type="ECO:0000256" key="2">
    <source>
        <dbReference type="ARBA" id="ARBA00010276"/>
    </source>
</evidence>
<evidence type="ECO:0000313" key="9">
    <source>
        <dbReference type="Proteomes" id="UP001164929"/>
    </source>
</evidence>